<reference evidence="3" key="1">
    <citation type="journal article" date="2019" name="Int. J. Syst. Evol. Microbiol.">
        <title>The Global Catalogue of Microorganisms (GCM) 10K type strain sequencing project: providing services to taxonomists for standard genome sequencing and annotation.</title>
        <authorList>
            <consortium name="The Broad Institute Genomics Platform"/>
            <consortium name="The Broad Institute Genome Sequencing Center for Infectious Disease"/>
            <person name="Wu L."/>
            <person name="Ma J."/>
        </authorList>
    </citation>
    <scope>NUCLEOTIDE SEQUENCE [LARGE SCALE GENOMIC DNA]</scope>
    <source>
        <strain evidence="3">CGMCC 1.15053</strain>
    </source>
</reference>
<dbReference type="Gene3D" id="3.40.50.1820">
    <property type="entry name" value="alpha/beta hydrolase"/>
    <property type="match status" value="1"/>
</dbReference>
<evidence type="ECO:0000313" key="2">
    <source>
        <dbReference type="EMBL" id="MFC5847906.1"/>
    </source>
</evidence>
<dbReference type="PRINTS" id="PR00111">
    <property type="entry name" value="ABHYDROLASE"/>
</dbReference>
<feature type="domain" description="AB hydrolase-1" evidence="1">
    <location>
        <begin position="28"/>
        <end position="237"/>
    </location>
</feature>
<dbReference type="InterPro" id="IPR050266">
    <property type="entry name" value="AB_hydrolase_sf"/>
</dbReference>
<proteinExistence type="predicted"/>
<comment type="caution">
    <text evidence="2">The sequence shown here is derived from an EMBL/GenBank/DDBJ whole genome shotgun (WGS) entry which is preliminary data.</text>
</comment>
<dbReference type="EMBL" id="JBHSOH010000006">
    <property type="protein sequence ID" value="MFC5847906.1"/>
    <property type="molecule type" value="Genomic_DNA"/>
</dbReference>
<dbReference type="GO" id="GO:0016787">
    <property type="term" value="F:hydrolase activity"/>
    <property type="evidence" value="ECO:0007669"/>
    <property type="project" value="UniProtKB-KW"/>
</dbReference>
<dbReference type="Proteomes" id="UP001595979">
    <property type="component" value="Unassembled WGS sequence"/>
</dbReference>
<dbReference type="InterPro" id="IPR029058">
    <property type="entry name" value="AB_hydrolase_fold"/>
</dbReference>
<evidence type="ECO:0000259" key="1">
    <source>
        <dbReference type="Pfam" id="PF12697"/>
    </source>
</evidence>
<keyword evidence="3" id="KW-1185">Reference proteome</keyword>
<dbReference type="PANTHER" id="PTHR43798">
    <property type="entry name" value="MONOACYLGLYCEROL LIPASE"/>
    <property type="match status" value="1"/>
</dbReference>
<accession>A0ABW1DH02</accession>
<gene>
    <name evidence="2" type="ORF">ACFPQ6_06240</name>
</gene>
<organism evidence="2 3">
    <name type="scientific">Deinococcus petrolearius</name>
    <dbReference type="NCBI Taxonomy" id="1751295"/>
    <lineage>
        <taxon>Bacteria</taxon>
        <taxon>Thermotogati</taxon>
        <taxon>Deinococcota</taxon>
        <taxon>Deinococci</taxon>
        <taxon>Deinococcales</taxon>
        <taxon>Deinococcaceae</taxon>
        <taxon>Deinococcus</taxon>
    </lineage>
</organism>
<protein>
    <submittedName>
        <fullName evidence="2">Alpha/beta fold hydrolase</fullName>
    </submittedName>
</protein>
<sequence>MLRRVRSETFRYGGATLHYEVSGRGEPVVLIHGLSGSAHWWRRNVPALAAEYRVYALDLAGYGHARRQRTLGVQENAELVARWMEALDLRGAALVGHSMGGQIAVRVAALKSGRVDALVLACASGLLAGNPVRVALKLPRATLTGRPTFLPRILADSLRAGLPNLWRSATSLLGDSVAELLPALDIRTLVIWGRRDALVPVELGRKLAAAIPGAEYREIPRAGHVVMVDAPREFNAAVLDFLRRPGAGVAPENRA</sequence>
<name>A0ABW1DH02_9DEIO</name>
<dbReference type="RefSeq" id="WP_380047476.1">
    <property type="nucleotide sequence ID" value="NZ_JBHSOH010000006.1"/>
</dbReference>
<dbReference type="Pfam" id="PF12697">
    <property type="entry name" value="Abhydrolase_6"/>
    <property type="match status" value="1"/>
</dbReference>
<dbReference type="SUPFAM" id="SSF53474">
    <property type="entry name" value="alpha/beta-Hydrolases"/>
    <property type="match status" value="1"/>
</dbReference>
<dbReference type="PANTHER" id="PTHR43798:SF33">
    <property type="entry name" value="HYDROLASE, PUTATIVE (AFU_ORTHOLOGUE AFUA_2G14860)-RELATED"/>
    <property type="match status" value="1"/>
</dbReference>
<evidence type="ECO:0000313" key="3">
    <source>
        <dbReference type="Proteomes" id="UP001595979"/>
    </source>
</evidence>
<keyword evidence="2" id="KW-0378">Hydrolase</keyword>
<dbReference type="InterPro" id="IPR000073">
    <property type="entry name" value="AB_hydrolase_1"/>
</dbReference>